<organism evidence="4 5">
    <name type="scientific">Paenibacillus prosopidis</name>
    <dbReference type="NCBI Taxonomy" id="630520"/>
    <lineage>
        <taxon>Bacteria</taxon>
        <taxon>Bacillati</taxon>
        <taxon>Bacillota</taxon>
        <taxon>Bacilli</taxon>
        <taxon>Bacillales</taxon>
        <taxon>Paenibacillaceae</taxon>
        <taxon>Paenibacillus</taxon>
    </lineage>
</organism>
<proteinExistence type="inferred from homology"/>
<evidence type="ECO:0000256" key="1">
    <source>
        <dbReference type="ARBA" id="ARBA00010401"/>
    </source>
</evidence>
<evidence type="ECO:0000256" key="2">
    <source>
        <dbReference type="ARBA" id="ARBA00022679"/>
    </source>
</evidence>
<protein>
    <submittedName>
        <fullName evidence="4">UDP-N-acetylglucosamine/UDP-N-acetylgalactosamine diphosphorylase</fullName>
    </submittedName>
</protein>
<dbReference type="PANTHER" id="PTHR11952:SF2">
    <property type="entry name" value="LD24639P"/>
    <property type="match status" value="1"/>
</dbReference>
<sequence length="408" mass="46853">MDIEFLHAETILKKYKQEHILRFLKRRSAEEKAQLIDQIHSVDFEQLIEILHNKDQHIEDNSATITPIPYEDWDKYDTNEQDAYTQLGWELIRSGKVAVIVVAGGQGSRLGHDGPKGTLDIGLPSRKSLFQLQAERLLNLSRRVSKYIPWYIMTSPENHQETVAFFSSANYFGYPADECFFFQQNTMPVLDHEGKLMLTASAGLRFAPSGNGECFSSLERSGALADMKKRGVNWLFYYNVDNALIKIADPAFIGVAASQNNPIASKIIEKMNPEEKIGIFCLKNNLPAVVEYTEIPNHLLQERDHDGRLTYHVGNISIHLFRYDFVEQHADTELSYHLASKRMDCVDAYKLERFIFDFFPLAPRMTLLMMKREEEFAPVKNKEGEDSPESARKLVLKLQKKEALKDDQ</sequence>
<dbReference type="GO" id="GO:0006048">
    <property type="term" value="P:UDP-N-acetylglucosamine biosynthetic process"/>
    <property type="evidence" value="ECO:0007669"/>
    <property type="project" value="TreeGrafter"/>
</dbReference>
<dbReference type="EMBL" id="QPJD01000005">
    <property type="protein sequence ID" value="RCW49113.1"/>
    <property type="molecule type" value="Genomic_DNA"/>
</dbReference>
<dbReference type="Proteomes" id="UP000252415">
    <property type="component" value="Unassembled WGS sequence"/>
</dbReference>
<name>A0A368W5U7_9BACL</name>
<dbReference type="OrthoDB" id="9806910at2"/>
<evidence type="ECO:0000256" key="3">
    <source>
        <dbReference type="ARBA" id="ARBA00022695"/>
    </source>
</evidence>
<comment type="caution">
    <text evidence="4">The sequence shown here is derived from an EMBL/GenBank/DDBJ whole genome shotgun (WGS) entry which is preliminary data.</text>
</comment>
<accession>A0A368W5U7</accession>
<evidence type="ECO:0000313" key="5">
    <source>
        <dbReference type="Proteomes" id="UP000252415"/>
    </source>
</evidence>
<reference evidence="4 5" key="1">
    <citation type="submission" date="2018-07" db="EMBL/GenBank/DDBJ databases">
        <title>Genomic Encyclopedia of Type Strains, Phase III (KMG-III): the genomes of soil and plant-associated and newly described type strains.</title>
        <authorList>
            <person name="Whitman W."/>
        </authorList>
    </citation>
    <scope>NUCLEOTIDE SEQUENCE [LARGE SCALE GENOMIC DNA]</scope>
    <source>
        <strain evidence="4 5">CECT 7506</strain>
    </source>
</reference>
<dbReference type="GO" id="GO:0003977">
    <property type="term" value="F:UDP-N-acetylglucosamine diphosphorylase activity"/>
    <property type="evidence" value="ECO:0007669"/>
    <property type="project" value="TreeGrafter"/>
</dbReference>
<dbReference type="Gene3D" id="3.90.550.10">
    <property type="entry name" value="Spore Coat Polysaccharide Biosynthesis Protein SpsA, Chain A"/>
    <property type="match status" value="1"/>
</dbReference>
<dbReference type="InterPro" id="IPR002618">
    <property type="entry name" value="UDPGP_fam"/>
</dbReference>
<dbReference type="Pfam" id="PF01704">
    <property type="entry name" value="UDPGP"/>
    <property type="match status" value="1"/>
</dbReference>
<dbReference type="InterPro" id="IPR029044">
    <property type="entry name" value="Nucleotide-diphossugar_trans"/>
</dbReference>
<dbReference type="PANTHER" id="PTHR11952">
    <property type="entry name" value="UDP- GLUCOSE PYROPHOSPHORYLASE"/>
    <property type="match status" value="1"/>
</dbReference>
<keyword evidence="2" id="KW-0808">Transferase</keyword>
<dbReference type="InterPro" id="IPR039741">
    <property type="entry name" value="UDP-sugar_pyrophosphorylase"/>
</dbReference>
<gene>
    <name evidence="4" type="ORF">DFP97_105298</name>
</gene>
<keyword evidence="3" id="KW-0548">Nucleotidyltransferase</keyword>
<dbReference type="RefSeq" id="WP_114379848.1">
    <property type="nucleotide sequence ID" value="NZ_QPJD01000005.1"/>
</dbReference>
<dbReference type="SUPFAM" id="SSF53448">
    <property type="entry name" value="Nucleotide-diphospho-sugar transferases"/>
    <property type="match status" value="1"/>
</dbReference>
<dbReference type="AlphaFoldDB" id="A0A368W5U7"/>
<comment type="similarity">
    <text evidence="1">Belongs to the UDPGP type 1 family.</text>
</comment>
<evidence type="ECO:0000313" key="4">
    <source>
        <dbReference type="EMBL" id="RCW49113.1"/>
    </source>
</evidence>
<keyword evidence="5" id="KW-1185">Reference proteome</keyword>